<organism evidence="2 3">
    <name type="scientific">Chryseobacterium pennae</name>
    <dbReference type="NCBI Taxonomy" id="2258962"/>
    <lineage>
        <taxon>Bacteria</taxon>
        <taxon>Pseudomonadati</taxon>
        <taxon>Bacteroidota</taxon>
        <taxon>Flavobacteriia</taxon>
        <taxon>Flavobacteriales</taxon>
        <taxon>Weeksellaceae</taxon>
        <taxon>Chryseobacterium group</taxon>
        <taxon>Chryseobacterium</taxon>
    </lineage>
</organism>
<evidence type="ECO:0000313" key="2">
    <source>
        <dbReference type="EMBL" id="REC60842.1"/>
    </source>
</evidence>
<dbReference type="EMBL" id="QNVT01000020">
    <property type="protein sequence ID" value="REC60842.1"/>
    <property type="molecule type" value="Genomic_DNA"/>
</dbReference>
<accession>A0A3D9C5N0</accession>
<reference evidence="3" key="1">
    <citation type="submission" date="2018-06" db="EMBL/GenBank/DDBJ databases">
        <authorList>
            <person name="Lum Nde A."/>
            <person name="Hugo C."/>
        </authorList>
    </citation>
    <scope>NUCLEOTIDE SEQUENCE [LARGE SCALE GENOMIC DNA]</scope>
    <source>
        <strain evidence="3">1_F178</strain>
    </source>
</reference>
<dbReference type="Proteomes" id="UP000256686">
    <property type="component" value="Unassembled WGS sequence"/>
</dbReference>
<evidence type="ECO:0000313" key="3">
    <source>
        <dbReference type="Proteomes" id="UP000256686"/>
    </source>
</evidence>
<feature type="transmembrane region" description="Helical" evidence="1">
    <location>
        <begin position="21"/>
        <end position="43"/>
    </location>
</feature>
<feature type="transmembrane region" description="Helical" evidence="1">
    <location>
        <begin position="123"/>
        <end position="149"/>
    </location>
</feature>
<keyword evidence="1" id="KW-0472">Membrane</keyword>
<feature type="transmembrane region" description="Helical" evidence="1">
    <location>
        <begin position="82"/>
        <end position="103"/>
    </location>
</feature>
<sequence>MCGIKKYCTFNTTQNTIMKQNILLFTLCIFINLLVGNIILFVLFPDLMFIYNLLISLFIFIIYGFVFYNLTLAPKKYKTWKLAGISAGLSLSALLIACIFTSIGNRLPSDTIVTAGLKGVIPMFIFATVLASPFWVPFAFFNFGCLYFMKQEP</sequence>
<proteinExistence type="predicted"/>
<gene>
    <name evidence="2" type="ORF">DRF65_18735</name>
</gene>
<evidence type="ECO:0000256" key="1">
    <source>
        <dbReference type="SAM" id="Phobius"/>
    </source>
</evidence>
<name>A0A3D9C5N0_9FLAO</name>
<keyword evidence="1" id="KW-1133">Transmembrane helix</keyword>
<comment type="caution">
    <text evidence="2">The sequence shown here is derived from an EMBL/GenBank/DDBJ whole genome shotgun (WGS) entry which is preliminary data.</text>
</comment>
<keyword evidence="3" id="KW-1185">Reference proteome</keyword>
<keyword evidence="1" id="KW-0812">Transmembrane</keyword>
<protein>
    <submittedName>
        <fullName evidence="2">Uncharacterized protein</fullName>
    </submittedName>
</protein>
<dbReference type="AlphaFoldDB" id="A0A3D9C5N0"/>
<feature type="transmembrane region" description="Helical" evidence="1">
    <location>
        <begin position="49"/>
        <end position="70"/>
    </location>
</feature>